<dbReference type="Gene3D" id="3.90.1150.10">
    <property type="entry name" value="Aspartate Aminotransferase, domain 1"/>
    <property type="match status" value="1"/>
</dbReference>
<dbReference type="InterPro" id="IPR050087">
    <property type="entry name" value="AON_synthase_class-II"/>
</dbReference>
<dbReference type="Pfam" id="PF13480">
    <property type="entry name" value="Acetyltransf_6"/>
    <property type="match status" value="1"/>
</dbReference>
<dbReference type="Proteomes" id="UP000651837">
    <property type="component" value="Unassembled WGS sequence"/>
</dbReference>
<dbReference type="OrthoDB" id="9807157at2"/>
<protein>
    <submittedName>
        <fullName evidence="6">7-keto-8-aminopelargonate synthetase-like enzyme</fullName>
    </submittedName>
    <submittedName>
        <fullName evidence="5">GNAT family N-acetyltransferase</fullName>
    </submittedName>
</protein>
<evidence type="ECO:0000313" key="5">
    <source>
        <dbReference type="EMBL" id="MBD1260592.1"/>
    </source>
</evidence>
<dbReference type="GO" id="GO:0030170">
    <property type="term" value="F:pyridoxal phosphate binding"/>
    <property type="evidence" value="ECO:0007669"/>
    <property type="project" value="InterPro"/>
</dbReference>
<keyword evidence="8" id="KW-1185">Reference proteome</keyword>
<evidence type="ECO:0000259" key="3">
    <source>
        <dbReference type="Pfam" id="PF00155"/>
    </source>
</evidence>
<reference evidence="6 7" key="1">
    <citation type="submission" date="2018-05" db="EMBL/GenBank/DDBJ databases">
        <title>Genomic Encyclopedia of Archaeal and Bacterial Type Strains, Phase II (KMG-II): from individual species to whole genera.</title>
        <authorList>
            <person name="Goeker M."/>
        </authorList>
    </citation>
    <scope>NUCLEOTIDE SEQUENCE [LARGE SCALE GENOMIC DNA]</scope>
    <source>
        <strain evidence="6 7">DSM 23514</strain>
    </source>
</reference>
<sequence>MAKIKHHNFLNTVHEVFTDAKQEGVLHLYAEGNSFSGRKIKVKNRNLFHFGTTGYLGLEQDQRLKKAAIRAIENYGTQFPLSKSYISNPLYKELEELITQMYQAPIIITKNSTLGHIGVIPSAVDDDDVIILDHQVHWSVQNAAKMLKTRSVPIEMIRHNNLEMLEDKLKKYTHSKKHIWYMADGIYSMYGDFAPVNDLMELGKQYPQLRFYFDDVHGMSWVGKNGTGYVLSQLGALPSNVLLFGTLSKTFGASGALLACSDIELYKKIKTFGGPLTFSAQLEPASVAAAIASAKIHLSKDIYGLQDELKERIDCFNEFLAKTDLPLIDHNESPVFYIGTGMPKTGYNFVNRLMKEGFYVNLGIFPAVPVKNTGVRITISRHNQKEEIKALVAAMEYHYPKALAETRTTPERVFHAFNLQPKVLSEKVLNVDLQIEIKETIGAVDKKLWNNLMKGQGVYDWDGLNFLENVFQDNNRKEYNWAFRYVFIKDENEKIILATFLTHALWKDDMLAKEKVSQAIEVERNEDPYHLTSMVVSMGSLFTEGDHLYWDGKHPKAKDAMNTLIRLLEDLQFDLDAKMIVLRDFERETPWHRNLQGNGFIRVQMPDTCMVDLKGVVDLQDFLSKLSSRNRKHYRKDIRPFLEKVNIKLVKKATSSEIVQIKKLYGNVHDNNQGLNTFSFPEKLFDHMNEHPLWEFIMVRPSDQLETLIGVMLCYKNSGQVYVPAFIGMDYAYRNDFSTYRLLLLMTIERAIALGFSKIDMGMTASFEKKKLGAQVIKKYAYLQTADNYTLELLGIMEGQ</sequence>
<dbReference type="InterPro" id="IPR004839">
    <property type="entry name" value="Aminotransferase_I/II_large"/>
</dbReference>
<evidence type="ECO:0000259" key="4">
    <source>
        <dbReference type="Pfam" id="PF13480"/>
    </source>
</evidence>
<dbReference type="InterPro" id="IPR015421">
    <property type="entry name" value="PyrdxlP-dep_Trfase_major"/>
</dbReference>
<gene>
    <name evidence="5" type="ORF">HZY62_08325</name>
    <name evidence="6" type="ORF">LX92_01869</name>
</gene>
<dbReference type="InterPro" id="IPR038740">
    <property type="entry name" value="BioF2-like_GNAT_dom"/>
</dbReference>
<dbReference type="SUPFAM" id="SSF53383">
    <property type="entry name" value="PLP-dependent transferases"/>
    <property type="match status" value="1"/>
</dbReference>
<evidence type="ECO:0000313" key="6">
    <source>
        <dbReference type="EMBL" id="PWK24279.1"/>
    </source>
</evidence>
<dbReference type="GO" id="GO:0016740">
    <property type="term" value="F:transferase activity"/>
    <property type="evidence" value="ECO:0007669"/>
    <property type="project" value="UniProtKB-KW"/>
</dbReference>
<dbReference type="Proteomes" id="UP000245667">
    <property type="component" value="Unassembled WGS sequence"/>
</dbReference>
<dbReference type="Gene3D" id="3.40.630.30">
    <property type="match status" value="1"/>
</dbReference>
<dbReference type="PANTHER" id="PTHR13693">
    <property type="entry name" value="CLASS II AMINOTRANSFERASE/8-AMINO-7-OXONONANOATE SYNTHASE"/>
    <property type="match status" value="1"/>
</dbReference>
<evidence type="ECO:0000256" key="2">
    <source>
        <dbReference type="ARBA" id="ARBA00022679"/>
    </source>
</evidence>
<accession>A0A316E4H2</accession>
<dbReference type="EMBL" id="JACWLN010000003">
    <property type="protein sequence ID" value="MBD1260592.1"/>
    <property type="molecule type" value="Genomic_DNA"/>
</dbReference>
<dbReference type="Pfam" id="PF00155">
    <property type="entry name" value="Aminotran_1_2"/>
    <property type="match status" value="1"/>
</dbReference>
<dbReference type="InterPro" id="IPR015422">
    <property type="entry name" value="PyrdxlP-dep_Trfase_small"/>
</dbReference>
<dbReference type="Gene3D" id="3.40.640.10">
    <property type="entry name" value="Type I PLP-dependent aspartate aminotransferase-like (Major domain)"/>
    <property type="match status" value="1"/>
</dbReference>
<dbReference type="AlphaFoldDB" id="A0A316E4H2"/>
<evidence type="ECO:0000313" key="8">
    <source>
        <dbReference type="Proteomes" id="UP000651837"/>
    </source>
</evidence>
<dbReference type="SUPFAM" id="SSF55729">
    <property type="entry name" value="Acyl-CoA N-acyltransferases (Nat)"/>
    <property type="match status" value="1"/>
</dbReference>
<feature type="domain" description="Aminotransferase class I/classII large" evidence="3">
    <location>
        <begin position="49"/>
        <end position="392"/>
    </location>
</feature>
<proteinExistence type="predicted"/>
<dbReference type="PANTHER" id="PTHR13693:SF3">
    <property type="entry name" value="LD36009P"/>
    <property type="match status" value="1"/>
</dbReference>
<comment type="caution">
    <text evidence="6">The sequence shown here is derived from an EMBL/GenBank/DDBJ whole genome shotgun (WGS) entry which is preliminary data.</text>
</comment>
<organism evidence="6 7">
    <name type="scientific">Maribacter polysiphoniae</name>
    <dbReference type="NCBI Taxonomy" id="429344"/>
    <lineage>
        <taxon>Bacteria</taxon>
        <taxon>Pseudomonadati</taxon>
        <taxon>Bacteroidota</taxon>
        <taxon>Flavobacteriia</taxon>
        <taxon>Flavobacteriales</taxon>
        <taxon>Flavobacteriaceae</taxon>
        <taxon>Maribacter</taxon>
    </lineage>
</organism>
<feature type="domain" description="BioF2-like acetyltransferase" evidence="4">
    <location>
        <begin position="629"/>
        <end position="767"/>
    </location>
</feature>
<evidence type="ECO:0000313" key="7">
    <source>
        <dbReference type="Proteomes" id="UP000245667"/>
    </source>
</evidence>
<dbReference type="InterPro" id="IPR016181">
    <property type="entry name" value="Acyl_CoA_acyltransferase"/>
</dbReference>
<evidence type="ECO:0000256" key="1">
    <source>
        <dbReference type="ARBA" id="ARBA00001933"/>
    </source>
</evidence>
<name>A0A316E4H2_9FLAO</name>
<reference evidence="5 8" key="2">
    <citation type="submission" date="2020-07" db="EMBL/GenBank/DDBJ databases">
        <title>The draft genome sequence of Maribacter polysiphoniae KCTC 22021.</title>
        <authorList>
            <person name="Mu L."/>
        </authorList>
    </citation>
    <scope>NUCLEOTIDE SEQUENCE [LARGE SCALE GENOMIC DNA]</scope>
    <source>
        <strain evidence="5 8">KCTC 22021</strain>
    </source>
</reference>
<dbReference type="RefSeq" id="WP_109650009.1">
    <property type="nucleotide sequence ID" value="NZ_JACWLN010000003.1"/>
</dbReference>
<comment type="cofactor">
    <cofactor evidence="1">
        <name>pyridoxal 5'-phosphate</name>
        <dbReference type="ChEBI" id="CHEBI:597326"/>
    </cofactor>
</comment>
<dbReference type="EMBL" id="QGGQ01000003">
    <property type="protein sequence ID" value="PWK24279.1"/>
    <property type="molecule type" value="Genomic_DNA"/>
</dbReference>
<dbReference type="InterPro" id="IPR015424">
    <property type="entry name" value="PyrdxlP-dep_Trfase"/>
</dbReference>
<keyword evidence="2" id="KW-0808">Transferase</keyword>